<dbReference type="RefSeq" id="WP_098754704.1">
    <property type="nucleotide sequence ID" value="NZ_WHPN01000251.1"/>
</dbReference>
<accession>A0ABQ7FNA3</accession>
<feature type="domain" description="Hemerythrin-like" evidence="2">
    <location>
        <begin position="7"/>
        <end position="125"/>
    </location>
</feature>
<dbReference type="PANTHER" id="PTHR35585:SF1">
    <property type="entry name" value="HHE DOMAIN PROTEIN (AFU_ORTHOLOGUE AFUA_4G00730)"/>
    <property type="match status" value="1"/>
</dbReference>
<dbReference type="Pfam" id="PF01814">
    <property type="entry name" value="Hemerythrin"/>
    <property type="match status" value="1"/>
</dbReference>
<evidence type="ECO:0000259" key="2">
    <source>
        <dbReference type="Pfam" id="PF01814"/>
    </source>
</evidence>
<organism evidence="3 4">
    <name type="scientific">Streptomyces lycii</name>
    <dbReference type="NCBI Taxonomy" id="2654337"/>
    <lineage>
        <taxon>Bacteria</taxon>
        <taxon>Bacillati</taxon>
        <taxon>Actinomycetota</taxon>
        <taxon>Actinomycetes</taxon>
        <taxon>Kitasatosporales</taxon>
        <taxon>Streptomycetaceae</taxon>
        <taxon>Streptomyces</taxon>
    </lineage>
</organism>
<feature type="compositionally biased region" description="Basic residues" evidence="1">
    <location>
        <begin position="144"/>
        <end position="156"/>
    </location>
</feature>
<dbReference type="InterPro" id="IPR012312">
    <property type="entry name" value="Hemerythrin-like"/>
</dbReference>
<reference evidence="3 4" key="1">
    <citation type="submission" date="2019-10" db="EMBL/GenBank/DDBJ databases">
        <title>Streptomyces tenebrisbrunneis sp.nov., an endogenous actinomycete isolated from of Lycium ruthenicum.</title>
        <authorList>
            <person name="Ma L."/>
        </authorList>
    </citation>
    <scope>NUCLEOTIDE SEQUENCE [LARGE SCALE GENOMIC DNA]</scope>
    <source>
        <strain evidence="3 4">TRM 66187</strain>
    </source>
</reference>
<evidence type="ECO:0000313" key="4">
    <source>
        <dbReference type="Proteomes" id="UP000621266"/>
    </source>
</evidence>
<dbReference type="Proteomes" id="UP000621266">
    <property type="component" value="Unassembled WGS sequence"/>
</dbReference>
<proteinExistence type="predicted"/>
<sequence length="186" mass="21235">MGHFGDVIDELTIDHREFEEMFERIEALPVGDERRKTLADQVIVELVRHSVAEEMHLYPAVRRLLPNGGSVADKELGDHATAERVMKRLEHRDADDPEFDRLIAELTREIRGHVRDEEHNLFRRLRQAASAEELRELGDKVRHAKKRAPTHPHPHAPLRPPYNRVVAPGAGLVDRVRDALGGRGKS</sequence>
<feature type="region of interest" description="Disordered" evidence="1">
    <location>
        <begin position="144"/>
        <end position="164"/>
    </location>
</feature>
<gene>
    <name evidence="3" type="ORF">GCU69_10705</name>
</gene>
<name>A0ABQ7FNA3_9ACTN</name>
<evidence type="ECO:0000256" key="1">
    <source>
        <dbReference type="SAM" id="MobiDB-lite"/>
    </source>
</evidence>
<protein>
    <submittedName>
        <fullName evidence="3">Hemerythrin domain-containing protein</fullName>
    </submittedName>
</protein>
<comment type="caution">
    <text evidence="3">The sequence shown here is derived from an EMBL/GenBank/DDBJ whole genome shotgun (WGS) entry which is preliminary data.</text>
</comment>
<keyword evidence="4" id="KW-1185">Reference proteome</keyword>
<evidence type="ECO:0000313" key="3">
    <source>
        <dbReference type="EMBL" id="KAF4409114.1"/>
    </source>
</evidence>
<dbReference type="EMBL" id="WHPN01000251">
    <property type="protein sequence ID" value="KAF4409114.1"/>
    <property type="molecule type" value="Genomic_DNA"/>
</dbReference>
<dbReference type="Gene3D" id="1.20.120.520">
    <property type="entry name" value="nmb1532 protein domain like"/>
    <property type="match status" value="1"/>
</dbReference>
<dbReference type="PANTHER" id="PTHR35585">
    <property type="entry name" value="HHE DOMAIN PROTEIN (AFU_ORTHOLOGUE AFUA_4G00730)"/>
    <property type="match status" value="1"/>
</dbReference>